<gene>
    <name evidence="3" type="ORF">BCV70DRAFT_201851</name>
</gene>
<sequence>MPSSLRNTARQPPFPPSDVMVSVDPPFKQVRPNIPHIDARIAFTAPSQDPASRETDEWINTTHFLPAAWPRSHRRSARSDIYAPDLPSTSALGELPIDAQASKEEQKRRREQDFKYFEHMCGGPDTDAQVLRFEELRDVNYKQNHAERIAEARAANERQLWMAVNRIVPCSPSDAPPSKEHAAKQGITLILCHANGFHKEIFEPALHSLIQKLTSDDHRGKYRIDEIWNFDCTHSGHAASVNRDNLGDTIAWPDHARDIIQFLERYIPQKPTSPGQPVAWPPAFLAPSSKSSSSPSSSRGSSAAPQQKRRFIALGHSFGGGALNFVLGARPQLLEGLVLIDPAIVEFDESGFDSQKLPTEPQEGRMPLPLMIDVPLAKGAIARKDVFANMPEARKYFESKSFFRAWTDRVLDLHLRFGLRPSHIPPTKALVADDVDENDLKRTKLELTNSKWHEGAAFASTFMGRNGRAILVEGKYRAWITHLSMCLQGFDNRLLAADIDKLDKGVAFHVEGNHLIAQENPDLLADYIVKAFDTQSSPETLRQHKLHSKVQKPRL</sequence>
<reference evidence="3 4" key="1">
    <citation type="journal article" date="2018" name="Mol. Biol. Evol.">
        <title>Broad Genomic Sampling Reveals a Smut Pathogenic Ancestry of the Fungal Clade Ustilaginomycotina.</title>
        <authorList>
            <person name="Kijpornyongpan T."/>
            <person name="Mondo S.J."/>
            <person name="Barry K."/>
            <person name="Sandor L."/>
            <person name="Lee J."/>
            <person name="Lipzen A."/>
            <person name="Pangilinan J."/>
            <person name="LaButti K."/>
            <person name="Hainaut M."/>
            <person name="Henrissat B."/>
            <person name="Grigoriev I.V."/>
            <person name="Spatafora J.W."/>
            <person name="Aime M.C."/>
        </authorList>
    </citation>
    <scope>NUCLEOTIDE SEQUENCE [LARGE SCALE GENOMIC DNA]</scope>
    <source>
        <strain evidence="3 4">MCA 3645</strain>
    </source>
</reference>
<feature type="compositionally biased region" description="Low complexity" evidence="1">
    <location>
        <begin position="17"/>
        <end position="27"/>
    </location>
</feature>
<feature type="domain" description="AB hydrolase-1" evidence="2">
    <location>
        <begin position="189"/>
        <end position="420"/>
    </location>
</feature>
<dbReference type="OrthoDB" id="94039at2759"/>
<organism evidence="3 4">
    <name type="scientific">Testicularia cyperi</name>
    <dbReference type="NCBI Taxonomy" id="1882483"/>
    <lineage>
        <taxon>Eukaryota</taxon>
        <taxon>Fungi</taxon>
        <taxon>Dikarya</taxon>
        <taxon>Basidiomycota</taxon>
        <taxon>Ustilaginomycotina</taxon>
        <taxon>Ustilaginomycetes</taxon>
        <taxon>Ustilaginales</taxon>
        <taxon>Anthracoideaceae</taxon>
        <taxon>Testicularia</taxon>
    </lineage>
</organism>
<dbReference type="STRING" id="1882483.A0A317XJT5"/>
<dbReference type="AlphaFoldDB" id="A0A317XJT5"/>
<name>A0A317XJT5_9BASI</name>
<feature type="compositionally biased region" description="Basic and acidic residues" evidence="1">
    <location>
        <begin position="101"/>
        <end position="110"/>
    </location>
</feature>
<evidence type="ECO:0000313" key="4">
    <source>
        <dbReference type="Proteomes" id="UP000246740"/>
    </source>
</evidence>
<evidence type="ECO:0000313" key="3">
    <source>
        <dbReference type="EMBL" id="PWY98534.1"/>
    </source>
</evidence>
<dbReference type="Proteomes" id="UP000246740">
    <property type="component" value="Unassembled WGS sequence"/>
</dbReference>
<keyword evidence="4" id="KW-1185">Reference proteome</keyword>
<dbReference type="SUPFAM" id="SSF53474">
    <property type="entry name" value="alpha/beta-Hydrolases"/>
    <property type="match status" value="1"/>
</dbReference>
<proteinExistence type="predicted"/>
<dbReference type="Pfam" id="PF12697">
    <property type="entry name" value="Abhydrolase_6"/>
    <property type="match status" value="1"/>
</dbReference>
<dbReference type="Gene3D" id="3.40.50.1820">
    <property type="entry name" value="alpha/beta hydrolase"/>
    <property type="match status" value="1"/>
</dbReference>
<dbReference type="InterPro" id="IPR000073">
    <property type="entry name" value="AB_hydrolase_1"/>
</dbReference>
<evidence type="ECO:0000259" key="2">
    <source>
        <dbReference type="Pfam" id="PF12697"/>
    </source>
</evidence>
<evidence type="ECO:0000256" key="1">
    <source>
        <dbReference type="SAM" id="MobiDB-lite"/>
    </source>
</evidence>
<dbReference type="InParanoid" id="A0A317XJT5"/>
<dbReference type="InterPro" id="IPR029058">
    <property type="entry name" value="AB_hydrolase_fold"/>
</dbReference>
<dbReference type="EMBL" id="KZ819198">
    <property type="protein sequence ID" value="PWY98534.1"/>
    <property type="molecule type" value="Genomic_DNA"/>
</dbReference>
<feature type="region of interest" description="Disordered" evidence="1">
    <location>
        <begin position="82"/>
        <end position="110"/>
    </location>
</feature>
<feature type="compositionally biased region" description="Polar residues" evidence="1">
    <location>
        <begin position="1"/>
        <end position="10"/>
    </location>
</feature>
<protein>
    <recommendedName>
        <fullName evidence="2">AB hydrolase-1 domain-containing protein</fullName>
    </recommendedName>
</protein>
<feature type="compositionally biased region" description="Low complexity" evidence="1">
    <location>
        <begin position="281"/>
        <end position="305"/>
    </location>
</feature>
<accession>A0A317XJT5</accession>
<feature type="region of interest" description="Disordered" evidence="1">
    <location>
        <begin position="272"/>
        <end position="306"/>
    </location>
</feature>
<feature type="region of interest" description="Disordered" evidence="1">
    <location>
        <begin position="1"/>
        <end position="27"/>
    </location>
</feature>